<evidence type="ECO:0000313" key="2">
    <source>
        <dbReference type="EMBL" id="KAE9537484.1"/>
    </source>
</evidence>
<accession>A0A6G0TRC6</accession>
<reference evidence="2 3" key="1">
    <citation type="submission" date="2019-08" db="EMBL/GenBank/DDBJ databases">
        <title>The genome of the soybean aphid Biotype 1, its phylome, world population structure and adaptation to the North American continent.</title>
        <authorList>
            <person name="Giordano R."/>
            <person name="Donthu R.K."/>
            <person name="Hernandez A.G."/>
            <person name="Wright C.L."/>
            <person name="Zimin A.V."/>
        </authorList>
    </citation>
    <scope>NUCLEOTIDE SEQUENCE [LARGE SCALE GENOMIC DNA]</scope>
    <source>
        <tissue evidence="2">Whole aphids</tissue>
    </source>
</reference>
<proteinExistence type="predicted"/>
<keyword evidence="1" id="KW-0812">Transmembrane</keyword>
<dbReference type="Proteomes" id="UP000475862">
    <property type="component" value="Unassembled WGS sequence"/>
</dbReference>
<keyword evidence="3" id="KW-1185">Reference proteome</keyword>
<sequence>MKCYQKLKTLSRVLKKRKHDSLSPVSGKTEMKFYLRKIPKCVQVYKCFLKLPFYLSLTLTNIDNKLTGHRITSINTNFSAPPLNSLNHAAGAHAPRPPDGTALDISTVSQLTVSLNFDPLKIIGKMYNYNFCLNQTVSDIFSQKCTLELFNNPLTMCVLSPSNNKYFGSSALFWQNWSIIYLIFYTFLTLVNWLWVQIQIVDHKINNPFHLHDMHL</sequence>
<feature type="transmembrane region" description="Helical" evidence="1">
    <location>
        <begin position="179"/>
        <end position="196"/>
    </location>
</feature>
<dbReference type="AlphaFoldDB" id="A0A6G0TRC6"/>
<name>A0A6G0TRC6_APHGL</name>
<protein>
    <submittedName>
        <fullName evidence="2">Uncharacterized protein</fullName>
    </submittedName>
</protein>
<gene>
    <name evidence="2" type="ORF">AGLY_006507</name>
</gene>
<keyword evidence="1" id="KW-1133">Transmembrane helix</keyword>
<keyword evidence="1" id="KW-0472">Membrane</keyword>
<organism evidence="2 3">
    <name type="scientific">Aphis glycines</name>
    <name type="common">Soybean aphid</name>
    <dbReference type="NCBI Taxonomy" id="307491"/>
    <lineage>
        <taxon>Eukaryota</taxon>
        <taxon>Metazoa</taxon>
        <taxon>Ecdysozoa</taxon>
        <taxon>Arthropoda</taxon>
        <taxon>Hexapoda</taxon>
        <taxon>Insecta</taxon>
        <taxon>Pterygota</taxon>
        <taxon>Neoptera</taxon>
        <taxon>Paraneoptera</taxon>
        <taxon>Hemiptera</taxon>
        <taxon>Sternorrhyncha</taxon>
        <taxon>Aphidomorpha</taxon>
        <taxon>Aphidoidea</taxon>
        <taxon>Aphididae</taxon>
        <taxon>Aphidini</taxon>
        <taxon>Aphis</taxon>
        <taxon>Aphis</taxon>
    </lineage>
</organism>
<dbReference type="EMBL" id="VYZN01000018">
    <property type="protein sequence ID" value="KAE9537484.1"/>
    <property type="molecule type" value="Genomic_DNA"/>
</dbReference>
<evidence type="ECO:0000256" key="1">
    <source>
        <dbReference type="SAM" id="Phobius"/>
    </source>
</evidence>
<evidence type="ECO:0000313" key="3">
    <source>
        <dbReference type="Proteomes" id="UP000475862"/>
    </source>
</evidence>
<comment type="caution">
    <text evidence="2">The sequence shown here is derived from an EMBL/GenBank/DDBJ whole genome shotgun (WGS) entry which is preliminary data.</text>
</comment>